<dbReference type="PANTHER" id="PTHR46401:SF2">
    <property type="entry name" value="GLYCOSYLTRANSFERASE WBBK-RELATED"/>
    <property type="match status" value="1"/>
</dbReference>
<evidence type="ECO:0000259" key="3">
    <source>
        <dbReference type="Pfam" id="PF13439"/>
    </source>
</evidence>
<keyword evidence="1" id="KW-0328">Glycosyltransferase</keyword>
<dbReference type="SUPFAM" id="SSF53756">
    <property type="entry name" value="UDP-Glycosyltransferase/glycogen phosphorylase"/>
    <property type="match status" value="1"/>
</dbReference>
<dbReference type="Proteomes" id="UP000642284">
    <property type="component" value="Unassembled WGS sequence"/>
</dbReference>
<dbReference type="EMBL" id="JACTVJ010000007">
    <property type="protein sequence ID" value="MBC9714422.1"/>
    <property type="molecule type" value="Genomic_DNA"/>
</dbReference>
<evidence type="ECO:0000313" key="5">
    <source>
        <dbReference type="Proteomes" id="UP000642284"/>
    </source>
</evidence>
<dbReference type="InterPro" id="IPR028098">
    <property type="entry name" value="Glyco_trans_4-like_N"/>
</dbReference>
<reference evidence="4 5" key="1">
    <citation type="submission" date="2020-08" db="EMBL/GenBank/DDBJ databases">
        <title>Genemic of Streptomyces polyaspartic.</title>
        <authorList>
            <person name="Liu W."/>
        </authorList>
    </citation>
    <scope>NUCLEOTIDE SEQUENCE [LARGE SCALE GENOMIC DNA]</scope>
    <source>
        <strain evidence="4 5">TRM66268-LWL</strain>
    </source>
</reference>
<dbReference type="Pfam" id="PF13692">
    <property type="entry name" value="Glyco_trans_1_4"/>
    <property type="match status" value="1"/>
</dbReference>
<dbReference type="Gene3D" id="3.40.50.2000">
    <property type="entry name" value="Glycogen Phosphorylase B"/>
    <property type="match status" value="2"/>
</dbReference>
<accession>A0ABR7SHJ0</accession>
<dbReference type="CDD" id="cd03801">
    <property type="entry name" value="GT4_PimA-like"/>
    <property type="match status" value="1"/>
</dbReference>
<feature type="domain" description="Glycosyltransferase subfamily 4-like N-terminal" evidence="3">
    <location>
        <begin position="34"/>
        <end position="187"/>
    </location>
</feature>
<evidence type="ECO:0000313" key="4">
    <source>
        <dbReference type="EMBL" id="MBC9714422.1"/>
    </source>
</evidence>
<organism evidence="4 5">
    <name type="scientific">Streptomyces polyasparticus</name>
    <dbReference type="NCBI Taxonomy" id="2767826"/>
    <lineage>
        <taxon>Bacteria</taxon>
        <taxon>Bacillati</taxon>
        <taxon>Actinomycetota</taxon>
        <taxon>Actinomycetes</taxon>
        <taxon>Kitasatosporales</taxon>
        <taxon>Streptomycetaceae</taxon>
        <taxon>Streptomyces</taxon>
    </lineage>
</organism>
<evidence type="ECO:0000256" key="2">
    <source>
        <dbReference type="ARBA" id="ARBA00022679"/>
    </source>
</evidence>
<dbReference type="RefSeq" id="WP_187814855.1">
    <property type="nucleotide sequence ID" value="NZ_JACTVJ010000007.1"/>
</dbReference>
<keyword evidence="2" id="KW-0808">Transferase</keyword>
<protein>
    <submittedName>
        <fullName evidence="4">Glycosyltransferase family 4 protein</fullName>
    </submittedName>
</protein>
<keyword evidence="5" id="KW-1185">Reference proteome</keyword>
<dbReference type="PANTHER" id="PTHR46401">
    <property type="entry name" value="GLYCOSYLTRANSFERASE WBBK-RELATED"/>
    <property type="match status" value="1"/>
</dbReference>
<comment type="caution">
    <text evidence="4">The sequence shown here is derived from an EMBL/GenBank/DDBJ whole genome shotgun (WGS) entry which is preliminary data.</text>
</comment>
<evidence type="ECO:0000256" key="1">
    <source>
        <dbReference type="ARBA" id="ARBA00022676"/>
    </source>
</evidence>
<sequence length="381" mass="41917">MRIALTGPVDLDPLREAFDAPLPPVHPGPSTGWLARTWWEQGHDITVVALSDQVRERSEFTGERLRLVVVPMRAQGRARDLFRAERQGLAAALREQRVDVVSAHWTYEFALGALASGHPTCVTARDTPLRYAWEMRSGYRWARHTMAVPAAHRATALSANSPYTADHFRRCLGVRRPIEVIPNAVRADALPTQRAPEPGRAPVFATASQGWGRWKNTAAALRAFSLVRERLPEARLVMFGVAHETGGAAHSWAKNQQLTEGVEFAGPIPHARLLERLAAEAHVLVHPSRVESFSMICAEALALGIPVVAGRNSGAVPWVVGQAGHLVRVDRPAEIAGAMLRLAQDPEHRLALGELGSRRVRTEFSMTDTAQAYVSWFARTL</sequence>
<name>A0ABR7SHJ0_9ACTN</name>
<gene>
    <name evidence="4" type="ORF">H9Y04_17830</name>
</gene>
<proteinExistence type="predicted"/>
<dbReference type="Pfam" id="PF13439">
    <property type="entry name" value="Glyco_transf_4"/>
    <property type="match status" value="1"/>
</dbReference>